<dbReference type="Proteomes" id="UP000786693">
    <property type="component" value="Unassembled WGS sequence"/>
</dbReference>
<sequence length="105" mass="11737">MAEIAPTKIAQVILYGQELDRAEPELRGFLETLGEEERYALVAIMWIGRESFAPEEFAEALATARREGQTPTADYLIGTPHFADHLEAGMEALGMDPMRAEEDLR</sequence>
<dbReference type="Pfam" id="PF12616">
    <property type="entry name" value="DUF3775"/>
    <property type="match status" value="1"/>
</dbReference>
<dbReference type="EMBL" id="BPFH01000006">
    <property type="protein sequence ID" value="GIT96563.1"/>
    <property type="molecule type" value="Genomic_DNA"/>
</dbReference>
<dbReference type="RefSeq" id="WP_220750056.1">
    <property type="nucleotide sequence ID" value="NZ_BPFH01000006.1"/>
</dbReference>
<protein>
    <recommendedName>
        <fullName evidence="3">DUF3775 domain-containing protein</fullName>
    </recommendedName>
</protein>
<reference evidence="1 2" key="1">
    <citation type="submission" date="2021-05" db="EMBL/GenBank/DDBJ databases">
        <title>Bacteria Genome sequencing.</title>
        <authorList>
            <person name="Takabe Y."/>
            <person name="Nakajima Y."/>
            <person name="Suzuki S."/>
            <person name="Shiozaki T."/>
        </authorList>
    </citation>
    <scope>NUCLEOTIDE SEQUENCE [LARGE SCALE GENOMIC DNA]</scope>
    <source>
        <strain evidence="1 2">AI_62</strain>
    </source>
</reference>
<dbReference type="InterPro" id="IPR022254">
    <property type="entry name" value="DUF3775"/>
</dbReference>
<evidence type="ECO:0000313" key="2">
    <source>
        <dbReference type="Proteomes" id="UP000786693"/>
    </source>
</evidence>
<gene>
    <name evidence="1" type="ORF">JANAI62_31860</name>
</gene>
<keyword evidence="2" id="KW-1185">Reference proteome</keyword>
<proteinExistence type="predicted"/>
<accession>A0ABQ4NQ76</accession>
<evidence type="ECO:0000313" key="1">
    <source>
        <dbReference type="EMBL" id="GIT96563.1"/>
    </source>
</evidence>
<name>A0ABQ4NQ76_9RHOB</name>
<organism evidence="1 2">
    <name type="scientific">Jannaschia pagri</name>
    <dbReference type="NCBI Taxonomy" id="2829797"/>
    <lineage>
        <taxon>Bacteria</taxon>
        <taxon>Pseudomonadati</taxon>
        <taxon>Pseudomonadota</taxon>
        <taxon>Alphaproteobacteria</taxon>
        <taxon>Rhodobacterales</taxon>
        <taxon>Roseobacteraceae</taxon>
        <taxon>Jannaschia</taxon>
    </lineage>
</organism>
<comment type="caution">
    <text evidence="1">The sequence shown here is derived from an EMBL/GenBank/DDBJ whole genome shotgun (WGS) entry which is preliminary data.</text>
</comment>
<evidence type="ECO:0008006" key="3">
    <source>
        <dbReference type="Google" id="ProtNLM"/>
    </source>
</evidence>